<dbReference type="AlphaFoldDB" id="A0A382CGL3"/>
<gene>
    <name evidence="2" type="ORF">METZ01_LOCUS177357</name>
</gene>
<feature type="region of interest" description="Disordered" evidence="1">
    <location>
        <begin position="127"/>
        <end position="150"/>
    </location>
</feature>
<feature type="non-terminal residue" evidence="2">
    <location>
        <position position="360"/>
    </location>
</feature>
<evidence type="ECO:0000256" key="1">
    <source>
        <dbReference type="SAM" id="MobiDB-lite"/>
    </source>
</evidence>
<feature type="compositionally biased region" description="Basic and acidic residues" evidence="1">
    <location>
        <begin position="304"/>
        <end position="314"/>
    </location>
</feature>
<feature type="region of interest" description="Disordered" evidence="1">
    <location>
        <begin position="1"/>
        <end position="21"/>
    </location>
</feature>
<name>A0A382CGL3_9ZZZZ</name>
<proteinExistence type="predicted"/>
<accession>A0A382CGL3</accession>
<evidence type="ECO:0000313" key="2">
    <source>
        <dbReference type="EMBL" id="SVB24503.1"/>
    </source>
</evidence>
<feature type="compositionally biased region" description="Basic residues" evidence="1">
    <location>
        <begin position="139"/>
        <end position="149"/>
    </location>
</feature>
<protein>
    <submittedName>
        <fullName evidence="2">Uncharacterized protein</fullName>
    </submittedName>
</protein>
<dbReference type="EMBL" id="UINC01034134">
    <property type="protein sequence ID" value="SVB24503.1"/>
    <property type="molecule type" value="Genomic_DNA"/>
</dbReference>
<feature type="region of interest" description="Disordered" evidence="1">
    <location>
        <begin position="65"/>
        <end position="89"/>
    </location>
</feature>
<feature type="compositionally biased region" description="Basic residues" evidence="1">
    <location>
        <begin position="1"/>
        <end position="11"/>
    </location>
</feature>
<feature type="region of interest" description="Disordered" evidence="1">
    <location>
        <begin position="275"/>
        <end position="326"/>
    </location>
</feature>
<organism evidence="2">
    <name type="scientific">marine metagenome</name>
    <dbReference type="NCBI Taxonomy" id="408172"/>
    <lineage>
        <taxon>unclassified sequences</taxon>
        <taxon>metagenomes</taxon>
        <taxon>ecological metagenomes</taxon>
    </lineage>
</organism>
<feature type="non-terminal residue" evidence="2">
    <location>
        <position position="1"/>
    </location>
</feature>
<sequence length="360" mass="39399">PSLHGAPRRGAHPVPVGGRHGAVRLVGQRPALIRRCLAPPEAPGALVPARSGRHVDDDPDRLPAIAPPRHAGPLRLHRPVGTRPHPGPGAANERIGPLAGPRGGFAAAIRVPQVGVGPLLRRPVVTEQSSAHREEAHAVSHRRPGWRHRWAPDAGAGPGYLDDRGCHRRGDALLRRPAPAATGHARRVRCPRCVRPDDERRLSTTAAVGHARPLDGSTQHRLADHPVRCGHLQRRPVRDRAGRKPCQVGIPAVRTHRLHLRDHRRGVRIRRGRARDRGLPGHRPGRTVHGAARPGPLRPTPGGGDHHLDHDPGVRKHRRRAREASDHRCPVAVRLVRRLGLDRHDGRIRHPAKHRPSDAV</sequence>
<reference evidence="2" key="1">
    <citation type="submission" date="2018-05" db="EMBL/GenBank/DDBJ databases">
        <authorList>
            <person name="Lanie J.A."/>
            <person name="Ng W.-L."/>
            <person name="Kazmierczak K.M."/>
            <person name="Andrzejewski T.M."/>
            <person name="Davidsen T.M."/>
            <person name="Wayne K.J."/>
            <person name="Tettelin H."/>
            <person name="Glass J.I."/>
            <person name="Rusch D."/>
            <person name="Podicherti R."/>
            <person name="Tsui H.-C.T."/>
            <person name="Winkler M.E."/>
        </authorList>
    </citation>
    <scope>NUCLEOTIDE SEQUENCE</scope>
</reference>